<keyword evidence="1" id="KW-0812">Transmembrane</keyword>
<gene>
    <name evidence="3" type="ORF">GXP67_11695</name>
</gene>
<dbReference type="PANTHER" id="PTHR37464:SF1">
    <property type="entry name" value="BLL2463 PROTEIN"/>
    <property type="match status" value="1"/>
</dbReference>
<proteinExistence type="predicted"/>
<feature type="transmembrane region" description="Helical" evidence="1">
    <location>
        <begin position="57"/>
        <end position="75"/>
    </location>
</feature>
<name>A0A6C0GHG4_9BACT</name>
<evidence type="ECO:0000313" key="3">
    <source>
        <dbReference type="EMBL" id="QHT67254.1"/>
    </source>
</evidence>
<dbReference type="NCBIfam" id="TIGR02226">
    <property type="entry name" value="two_anch"/>
    <property type="match status" value="1"/>
</dbReference>
<evidence type="ECO:0000259" key="2">
    <source>
        <dbReference type="Pfam" id="PF07584"/>
    </source>
</evidence>
<reference evidence="3 4" key="1">
    <citation type="submission" date="2020-01" db="EMBL/GenBank/DDBJ databases">
        <authorList>
            <person name="Kim M.K."/>
        </authorList>
    </citation>
    <scope>NUCLEOTIDE SEQUENCE [LARGE SCALE GENOMIC DNA]</scope>
    <source>
        <strain evidence="3 4">172606-1</strain>
    </source>
</reference>
<feature type="domain" description="Aerotolerance regulator N-terminal" evidence="2">
    <location>
        <begin position="1"/>
        <end position="77"/>
    </location>
</feature>
<feature type="transmembrane region" description="Helical" evidence="1">
    <location>
        <begin position="6"/>
        <end position="25"/>
    </location>
</feature>
<keyword evidence="4" id="KW-1185">Reference proteome</keyword>
<organism evidence="3 4">
    <name type="scientific">Rhodocytophaga rosea</name>
    <dbReference type="NCBI Taxonomy" id="2704465"/>
    <lineage>
        <taxon>Bacteria</taxon>
        <taxon>Pseudomonadati</taxon>
        <taxon>Bacteroidota</taxon>
        <taxon>Cytophagia</taxon>
        <taxon>Cytophagales</taxon>
        <taxon>Rhodocytophagaceae</taxon>
        <taxon>Rhodocytophaga</taxon>
    </lineage>
</organism>
<dbReference type="PANTHER" id="PTHR37464">
    <property type="entry name" value="BLL2463 PROTEIN"/>
    <property type="match status" value="1"/>
</dbReference>
<protein>
    <recommendedName>
        <fullName evidence="2">Aerotolerance regulator N-terminal domain-containing protein</fullName>
    </recommendedName>
</protein>
<dbReference type="AlphaFoldDB" id="A0A6C0GHG4"/>
<dbReference type="Proteomes" id="UP000480178">
    <property type="component" value="Chromosome"/>
</dbReference>
<keyword evidence="1" id="KW-1133">Transmembrane helix</keyword>
<evidence type="ECO:0000256" key="1">
    <source>
        <dbReference type="SAM" id="Phobius"/>
    </source>
</evidence>
<keyword evidence="1" id="KW-0472">Membrane</keyword>
<dbReference type="Pfam" id="PF07584">
    <property type="entry name" value="BatA"/>
    <property type="match status" value="1"/>
</dbReference>
<dbReference type="KEGG" id="rhoz:GXP67_11695"/>
<dbReference type="InterPro" id="IPR024163">
    <property type="entry name" value="Aerotolerance_reg_N"/>
</dbReference>
<evidence type="ECO:0000313" key="4">
    <source>
        <dbReference type="Proteomes" id="UP000480178"/>
    </source>
</evidence>
<sequence>MLQFLNPAYLVALVGLAIPIAIHLWSRKAGKRIRIGSISLLQHAPSKQMRSIRLHELALLLLRCLLLSLLVLLIAQPQWISSQPKKQAGWILISPQIITQLNINTSLQQTIDTLRQNGYEIRLFESGFTKIETSTISEKKILQSNTSYWSLLKEAENQLPSGTHVYAITEENLQAFQGKRPSTDLNLQWITVPTPDTSNIWLSDAFVDKTDSLRIQIGVSQPEGNAFQTLTRKKPPAPITVSEMGLPAMKITPTNGRFTIALSGTDQVIQADTSTQTISILYEQETSEDASYVSSAIQAITEFTRRKINLVQVKQASQIPANTNWLFWLSSQPIPTQWQANVKNGMHLLQYASSEKFISTQTWLQLREYSTIPIYLNRISEADPEGDSIWESGTGKPVLTQEQQEKGSILRLYTRFHPQWNGLVWDASFAETLLQLLHKNSWEPQFRSSDKYDLRMISLQQLLPLQTQAPTKLEETRQLTNLHIPLWILIVLVLVVERWISERKRTLAENQKKNPAQQVVS</sequence>
<dbReference type="RefSeq" id="WP_162443295.1">
    <property type="nucleotide sequence ID" value="NZ_CP048222.1"/>
</dbReference>
<accession>A0A6C0GHG4</accession>
<dbReference type="InterPro" id="IPR011933">
    <property type="entry name" value="Double_TM_dom"/>
</dbReference>
<dbReference type="EMBL" id="CP048222">
    <property type="protein sequence ID" value="QHT67254.1"/>
    <property type="molecule type" value="Genomic_DNA"/>
</dbReference>